<sequence length="686" mass="76500">MASKITSCPVTGESETQNEHKHPLMPRELLVAAMKGNEAYLNQLLGLNNEEEDHPQPSQEEEEHPPHTMISIDDDTPMEPSDGLIRSTTGMGDTILHMLSAYGHEKLVSKICMKDSSLLKAHNVRNETPFHHAARFGHENTILKLIHCAKSVFGKDVLIELLRQKNCLGETALHEAAKRGHGAVVSTLMEEDQKLAGLVNDDSVSPLYLATARGSVDLVHNMVEKLLGQEITPAYYSGPKQQTALIAAVLQDTELTKELLKLYSEPLGKETDETGRTPLHFVALIGDYDIAKLLLDKDPSLAYIPDSGRSFPIHTAVRMGHVKMIRLLLQWCPDPCQLLDENGKNILHIAVEAETTDILYRSLIYPNDRLTTSYSKKMFTRMANTMDNKGNTPLHLAAEYEYNDVMVSLFKKGKADLTLQNKEGLTAVDIAMIKLRKYTKPYQVIDVLGAFFIRIRKPCFSRGELIRGSNEDDILTTDTRGAKNSSKSVMMKKAQFLGLGSVLVATVTFAAAFTLPGGTNQNTGTPILGRKYIFKAFVIADGYAFLQSFLATMYIIYSSYSGNSNEMQRSVDYSFYSLGNAARFMLIAVGLALYLLLAPIGNLGALVLAVSLFVVIIASFQFDAPLATKWDRLERQLPRHIYDRESGVKPKFIRSARERIYLNIEMWAPIIIKFGMFLIIFLFALI</sequence>
<dbReference type="InterPro" id="IPR002110">
    <property type="entry name" value="Ankyrin_rpt"/>
</dbReference>
<dbReference type="PROSITE" id="PS50088">
    <property type="entry name" value="ANK_REPEAT"/>
    <property type="match status" value="3"/>
</dbReference>
<evidence type="ECO:0000256" key="8">
    <source>
        <dbReference type="SAM" id="MobiDB-lite"/>
    </source>
</evidence>
<evidence type="ECO:0000256" key="6">
    <source>
        <dbReference type="ARBA" id="ARBA00023136"/>
    </source>
</evidence>
<dbReference type="PANTHER" id="PTHR24186:SF50">
    <property type="entry name" value="ANKYRIN REPEAT-CONTAINING PROTEIN ITN1-LIKE ISOFORM X1"/>
    <property type="match status" value="1"/>
</dbReference>
<feature type="transmembrane region" description="Helical" evidence="9">
    <location>
        <begin position="577"/>
        <end position="596"/>
    </location>
</feature>
<dbReference type="InterPro" id="IPR036770">
    <property type="entry name" value="Ankyrin_rpt-contain_sf"/>
</dbReference>
<dbReference type="Gene3D" id="1.25.40.20">
    <property type="entry name" value="Ankyrin repeat-containing domain"/>
    <property type="match status" value="2"/>
</dbReference>
<feature type="domain" description="PGG" evidence="10">
    <location>
        <begin position="490"/>
        <end position="594"/>
    </location>
</feature>
<keyword evidence="4 9" id="KW-1133">Transmembrane helix</keyword>
<reference evidence="11" key="1">
    <citation type="submission" date="2020-01" db="EMBL/GenBank/DDBJ databases">
        <title>Genome sequence of Kobresia littledalei, the first chromosome-level genome in the family Cyperaceae.</title>
        <authorList>
            <person name="Qu G."/>
        </authorList>
    </citation>
    <scope>NUCLEOTIDE SEQUENCE</scope>
    <source>
        <strain evidence="11">C.B.Clarke</strain>
        <tissue evidence="11">Leaf</tissue>
    </source>
</reference>
<feature type="transmembrane region" description="Helical" evidence="9">
    <location>
        <begin position="496"/>
        <end position="515"/>
    </location>
</feature>
<evidence type="ECO:0000256" key="9">
    <source>
        <dbReference type="SAM" id="Phobius"/>
    </source>
</evidence>
<keyword evidence="3" id="KW-0677">Repeat</keyword>
<feature type="compositionally biased region" description="Polar residues" evidence="8">
    <location>
        <begin position="1"/>
        <end position="15"/>
    </location>
</feature>
<organism evidence="11 12">
    <name type="scientific">Carex littledalei</name>
    <dbReference type="NCBI Taxonomy" id="544730"/>
    <lineage>
        <taxon>Eukaryota</taxon>
        <taxon>Viridiplantae</taxon>
        <taxon>Streptophyta</taxon>
        <taxon>Embryophyta</taxon>
        <taxon>Tracheophyta</taxon>
        <taxon>Spermatophyta</taxon>
        <taxon>Magnoliopsida</taxon>
        <taxon>Liliopsida</taxon>
        <taxon>Poales</taxon>
        <taxon>Cyperaceae</taxon>
        <taxon>Cyperoideae</taxon>
        <taxon>Cariceae</taxon>
        <taxon>Carex</taxon>
        <taxon>Carex subgen. Euthyceras</taxon>
    </lineage>
</organism>
<dbReference type="SUPFAM" id="SSF48403">
    <property type="entry name" value="Ankyrin repeat"/>
    <property type="match status" value="1"/>
</dbReference>
<feature type="repeat" description="ANK" evidence="7">
    <location>
        <begin position="389"/>
        <end position="422"/>
    </location>
</feature>
<dbReference type="Proteomes" id="UP000623129">
    <property type="component" value="Unassembled WGS sequence"/>
</dbReference>
<name>A0A833RIW7_9POAL</name>
<evidence type="ECO:0000256" key="4">
    <source>
        <dbReference type="ARBA" id="ARBA00022989"/>
    </source>
</evidence>
<evidence type="ECO:0000256" key="7">
    <source>
        <dbReference type="PROSITE-ProRule" id="PRU00023"/>
    </source>
</evidence>
<dbReference type="PROSITE" id="PS50297">
    <property type="entry name" value="ANK_REP_REGION"/>
    <property type="match status" value="3"/>
</dbReference>
<dbReference type="Pfam" id="PF12796">
    <property type="entry name" value="Ank_2"/>
    <property type="match status" value="1"/>
</dbReference>
<evidence type="ECO:0000256" key="5">
    <source>
        <dbReference type="ARBA" id="ARBA00023043"/>
    </source>
</evidence>
<evidence type="ECO:0000256" key="3">
    <source>
        <dbReference type="ARBA" id="ARBA00022737"/>
    </source>
</evidence>
<dbReference type="PANTHER" id="PTHR24186">
    <property type="entry name" value="PROTEIN PHOSPHATASE 1 REGULATORY SUBUNIT"/>
    <property type="match status" value="1"/>
</dbReference>
<protein>
    <submittedName>
        <fullName evidence="11">Ankyrin-3</fullName>
    </submittedName>
</protein>
<gene>
    <name evidence="11" type="ORF">FCM35_KLT18759</name>
</gene>
<feature type="region of interest" description="Disordered" evidence="8">
    <location>
        <begin position="1"/>
        <end position="24"/>
    </location>
</feature>
<feature type="repeat" description="ANK" evidence="7">
    <location>
        <begin position="274"/>
        <end position="306"/>
    </location>
</feature>
<feature type="region of interest" description="Disordered" evidence="8">
    <location>
        <begin position="49"/>
        <end position="86"/>
    </location>
</feature>
<feature type="transmembrane region" description="Helical" evidence="9">
    <location>
        <begin position="536"/>
        <end position="557"/>
    </location>
</feature>
<feature type="compositionally biased region" description="Acidic residues" evidence="8">
    <location>
        <begin position="49"/>
        <end position="63"/>
    </location>
</feature>
<feature type="transmembrane region" description="Helical" evidence="9">
    <location>
        <begin position="666"/>
        <end position="685"/>
    </location>
</feature>
<evidence type="ECO:0000313" key="12">
    <source>
        <dbReference type="Proteomes" id="UP000623129"/>
    </source>
</evidence>
<dbReference type="EMBL" id="SWLB01000007">
    <property type="protein sequence ID" value="KAF3336173.1"/>
    <property type="molecule type" value="Genomic_DNA"/>
</dbReference>
<dbReference type="OrthoDB" id="681442at2759"/>
<proteinExistence type="predicted"/>
<evidence type="ECO:0000259" key="10">
    <source>
        <dbReference type="Pfam" id="PF13962"/>
    </source>
</evidence>
<keyword evidence="2 9" id="KW-0812">Transmembrane</keyword>
<accession>A0A833RIW7</accession>
<keyword evidence="12" id="KW-1185">Reference proteome</keyword>
<dbReference type="Pfam" id="PF00023">
    <property type="entry name" value="Ank"/>
    <property type="match status" value="2"/>
</dbReference>
<dbReference type="AlphaFoldDB" id="A0A833RIW7"/>
<dbReference type="InterPro" id="IPR026961">
    <property type="entry name" value="PGG_dom"/>
</dbReference>
<comment type="subcellular location">
    <subcellularLocation>
        <location evidence="1">Membrane</location>
        <topology evidence="1">Multi-pass membrane protein</topology>
    </subcellularLocation>
</comment>
<feature type="transmembrane region" description="Helical" evidence="9">
    <location>
        <begin position="603"/>
        <end position="622"/>
    </location>
</feature>
<evidence type="ECO:0000256" key="1">
    <source>
        <dbReference type="ARBA" id="ARBA00004141"/>
    </source>
</evidence>
<evidence type="ECO:0000256" key="2">
    <source>
        <dbReference type="ARBA" id="ARBA00022692"/>
    </source>
</evidence>
<dbReference type="SMART" id="SM00248">
    <property type="entry name" value="ANK"/>
    <property type="match status" value="7"/>
</dbReference>
<keyword evidence="6 9" id="KW-0472">Membrane</keyword>
<keyword evidence="5 7" id="KW-0040">ANK repeat</keyword>
<evidence type="ECO:0000313" key="11">
    <source>
        <dbReference type="EMBL" id="KAF3336173.1"/>
    </source>
</evidence>
<feature type="repeat" description="ANK" evidence="7">
    <location>
        <begin position="168"/>
        <end position="190"/>
    </location>
</feature>
<dbReference type="Pfam" id="PF13962">
    <property type="entry name" value="PGG"/>
    <property type="match status" value="1"/>
</dbReference>
<dbReference type="Pfam" id="PF13857">
    <property type="entry name" value="Ank_5"/>
    <property type="match status" value="1"/>
</dbReference>
<dbReference type="GO" id="GO:0005886">
    <property type="term" value="C:plasma membrane"/>
    <property type="evidence" value="ECO:0007669"/>
    <property type="project" value="TreeGrafter"/>
</dbReference>
<comment type="caution">
    <text evidence="11">The sequence shown here is derived from an EMBL/GenBank/DDBJ whole genome shotgun (WGS) entry which is preliminary data.</text>
</comment>